<comment type="caution">
    <text evidence="1">Lacks conserved residue(s) required for the propagation of feature annotation.</text>
</comment>
<dbReference type="PIRSF" id="PIRSF000714">
    <property type="entry name" value="HIT"/>
    <property type="match status" value="1"/>
</dbReference>
<dbReference type="InterPro" id="IPR011146">
    <property type="entry name" value="HIT-like"/>
</dbReference>
<keyword evidence="4" id="KW-1185">Reference proteome</keyword>
<feature type="domain" description="HIT" evidence="2">
    <location>
        <begin position="36"/>
        <end position="105"/>
    </location>
</feature>
<proteinExistence type="predicted"/>
<sequence>MPNFTLDSRLQQDSIHVVDLPLCQVRLSGDARYPWVILIPQRADVVEIYDLPGDEQVRLWQEATRLGKAMMAFYEGDKLNIATLGNVVAQFHLHVIVRFSGDAAWPGPVWGHGSAEAYSGDALEQRRAEIARLASAAISSP</sequence>
<accession>A0A640WGY5</accession>
<protein>
    <submittedName>
        <fullName evidence="3">HIT domain-containing protein</fullName>
    </submittedName>
</protein>
<evidence type="ECO:0000313" key="3">
    <source>
        <dbReference type="EMBL" id="KAA0019602.1"/>
    </source>
</evidence>
<dbReference type="RefSeq" id="WP_149434205.1">
    <property type="nucleotide sequence ID" value="NZ_VTPX01000002.1"/>
</dbReference>
<dbReference type="Pfam" id="PF01230">
    <property type="entry name" value="HIT"/>
    <property type="match status" value="1"/>
</dbReference>
<dbReference type="AlphaFoldDB" id="A0A640WGY5"/>
<evidence type="ECO:0000313" key="4">
    <source>
        <dbReference type="Proteomes" id="UP000466024"/>
    </source>
</evidence>
<dbReference type="InterPro" id="IPR026026">
    <property type="entry name" value="HIT_Hint"/>
</dbReference>
<dbReference type="Gene3D" id="3.30.428.10">
    <property type="entry name" value="HIT-like"/>
    <property type="match status" value="1"/>
</dbReference>
<dbReference type="SUPFAM" id="SSF54197">
    <property type="entry name" value="HIT-like"/>
    <property type="match status" value="1"/>
</dbReference>
<name>A0A640WGY5_9GAMM</name>
<gene>
    <name evidence="3" type="ORF">F0A16_04480</name>
</gene>
<dbReference type="InterPro" id="IPR036265">
    <property type="entry name" value="HIT-like_sf"/>
</dbReference>
<dbReference type="Proteomes" id="UP000466024">
    <property type="component" value="Unassembled WGS sequence"/>
</dbReference>
<comment type="caution">
    <text evidence="3">The sequence shown here is derived from an EMBL/GenBank/DDBJ whole genome shotgun (WGS) entry which is preliminary data.</text>
</comment>
<dbReference type="PROSITE" id="PS51084">
    <property type="entry name" value="HIT_2"/>
    <property type="match status" value="1"/>
</dbReference>
<evidence type="ECO:0000259" key="2">
    <source>
        <dbReference type="PROSITE" id="PS51084"/>
    </source>
</evidence>
<dbReference type="GO" id="GO:0003824">
    <property type="term" value="F:catalytic activity"/>
    <property type="evidence" value="ECO:0007669"/>
    <property type="project" value="InterPro"/>
</dbReference>
<dbReference type="EMBL" id="VTPX01000002">
    <property type="protein sequence ID" value="KAA0019602.1"/>
    <property type="molecule type" value="Genomic_DNA"/>
</dbReference>
<evidence type="ECO:0000256" key="1">
    <source>
        <dbReference type="PROSITE-ProRule" id="PRU00464"/>
    </source>
</evidence>
<organism evidence="3 4">
    <name type="scientific">Salinicola corii</name>
    <dbReference type="NCBI Taxonomy" id="2606937"/>
    <lineage>
        <taxon>Bacteria</taxon>
        <taxon>Pseudomonadati</taxon>
        <taxon>Pseudomonadota</taxon>
        <taxon>Gammaproteobacteria</taxon>
        <taxon>Oceanospirillales</taxon>
        <taxon>Halomonadaceae</taxon>
        <taxon>Salinicola</taxon>
    </lineage>
</organism>
<reference evidence="3 4" key="1">
    <citation type="submission" date="2019-08" db="EMBL/GenBank/DDBJ databases">
        <title>Bioinformatics analysis of the strain L3 and L5.</title>
        <authorList>
            <person name="Li X."/>
        </authorList>
    </citation>
    <scope>NUCLEOTIDE SEQUENCE [LARGE SCALE GENOMIC DNA]</scope>
    <source>
        <strain evidence="3 4">L3</strain>
    </source>
</reference>